<accession>A0A074JJR0</accession>
<dbReference type="Proteomes" id="UP000027855">
    <property type="component" value="Unassembled WGS sequence"/>
</dbReference>
<name>A0A074JJR0_STRSL</name>
<evidence type="ECO:0000313" key="13">
    <source>
        <dbReference type="EMBL" id="QMI50858.1"/>
    </source>
</evidence>
<dbReference type="FunFam" id="4.10.520.10:FF:000001">
    <property type="entry name" value="DNA-binding protein HU"/>
    <property type="match status" value="1"/>
</dbReference>
<dbReference type="EMBL" id="CP018187">
    <property type="protein sequence ID" value="QGU80461.1"/>
    <property type="molecule type" value="Genomic_DNA"/>
</dbReference>
<dbReference type="InterPro" id="IPR020816">
    <property type="entry name" value="Histone-like_DNA-bd_CS"/>
</dbReference>
<dbReference type="GO" id="GO:0005829">
    <property type="term" value="C:cytosol"/>
    <property type="evidence" value="ECO:0007669"/>
    <property type="project" value="TreeGrafter"/>
</dbReference>
<sequence>MANKQDLIAKVAEATELTKKDSAAAVDAVFASIEEFLAAGEKVQLIGFGNFEVRERAARQGRNPQTGEAISIAASKVPAFKAGKALKDAVK</sequence>
<dbReference type="PRINTS" id="PR01727">
    <property type="entry name" value="DNABINDINGHU"/>
</dbReference>
<evidence type="ECO:0000256" key="5">
    <source>
        <dbReference type="RuleBase" id="RU003939"/>
    </source>
</evidence>
<dbReference type="Proteomes" id="UP001212483">
    <property type="component" value="Unassembled WGS sequence"/>
</dbReference>
<dbReference type="AlphaFoldDB" id="A0A074JJR0"/>
<evidence type="ECO:0000313" key="18">
    <source>
        <dbReference type="Proteomes" id="UP000273998"/>
    </source>
</evidence>
<dbReference type="Proteomes" id="UP000322622">
    <property type="component" value="Chromosome"/>
</dbReference>
<dbReference type="GeneID" id="93792043"/>
<dbReference type="Proteomes" id="UP001210204">
    <property type="component" value="Unassembled WGS sequence"/>
</dbReference>
<dbReference type="CDD" id="cd13831">
    <property type="entry name" value="HU"/>
    <property type="match status" value="1"/>
</dbReference>
<dbReference type="InterPro" id="IPR000119">
    <property type="entry name" value="Hist_DNA-bd"/>
</dbReference>
<dbReference type="Gene3D" id="4.10.520.10">
    <property type="entry name" value="IHF-like DNA-binding proteins"/>
    <property type="match status" value="1"/>
</dbReference>
<evidence type="ECO:0000313" key="12">
    <source>
        <dbReference type="EMBL" id="QGU80461.1"/>
    </source>
</evidence>
<dbReference type="Proteomes" id="UP000248776">
    <property type="component" value="Unassembled WGS sequence"/>
</dbReference>
<reference evidence="10 17" key="3">
    <citation type="submission" date="2017-08" db="EMBL/GenBank/DDBJ databases">
        <title>Streptococcus salivarius strain HS0302 Genome.</title>
        <authorList>
            <person name="Smith J."/>
            <person name="Deng P."/>
            <person name="Geng M."/>
        </authorList>
    </citation>
    <scope>NUCLEOTIDE SEQUENCE [LARGE SCALE GENOMIC DNA]</scope>
    <source>
        <strain evidence="10 17">HS0302</strain>
    </source>
</reference>
<evidence type="ECO:0000313" key="8">
    <source>
        <dbReference type="EMBL" id="MDB8612839.1"/>
    </source>
</evidence>
<dbReference type="EMBL" id="WMYO01000001">
    <property type="protein sequence ID" value="MTR26777.1"/>
    <property type="molecule type" value="Genomic_DNA"/>
</dbReference>
<evidence type="ECO:0000313" key="15">
    <source>
        <dbReference type="EMBL" id="TNF68069.1"/>
    </source>
</evidence>
<reference evidence="6 16" key="1">
    <citation type="submission" date="2014-04" db="EMBL/GenBank/DDBJ databases">
        <title>Variable characteristics of bacteriocin-producing Streptococcus salivarius strains isolated from Malaysian subjects.</title>
        <authorList>
            <person name="Philip K."/>
            <person name="Barbour A."/>
        </authorList>
    </citation>
    <scope>NUCLEOTIDE SEQUENCE [LARGE SCALE GENOMIC DNA]</scope>
    <source>
        <strain evidence="6 16">NU10</strain>
    </source>
</reference>
<evidence type="ECO:0000313" key="6">
    <source>
        <dbReference type="EMBL" id="KEO46254.1"/>
    </source>
</evidence>
<dbReference type="Proteomes" id="UP000308186">
    <property type="component" value="Unassembled WGS sequence"/>
</dbReference>
<dbReference type="Proteomes" id="UP000516705">
    <property type="component" value="Chromosome"/>
</dbReference>
<evidence type="ECO:0000256" key="3">
    <source>
        <dbReference type="ARBA" id="ARBA00023067"/>
    </source>
</evidence>
<dbReference type="EMBL" id="RJNF01000016">
    <property type="protein sequence ID" value="RSI57060.1"/>
    <property type="molecule type" value="Genomic_DNA"/>
</dbReference>
<reference evidence="7" key="9">
    <citation type="submission" date="2023-01" db="EMBL/GenBank/DDBJ databases">
        <title>Human gut microbiome strain richness.</title>
        <authorList>
            <person name="Chen-Liaw A."/>
        </authorList>
    </citation>
    <scope>NUCLEOTIDE SEQUENCE</scope>
    <source>
        <strain evidence="8">1001095st1_G4_1001095IJ_161003</strain>
        <strain evidence="7">1001283st1_B9_1001283B150217_161031</strain>
    </source>
</reference>
<evidence type="ECO:0000313" key="9">
    <source>
        <dbReference type="EMBL" id="MTR26777.1"/>
    </source>
</evidence>
<dbReference type="PANTHER" id="PTHR33175">
    <property type="entry name" value="DNA-BINDING PROTEIN HU"/>
    <property type="match status" value="1"/>
</dbReference>
<reference evidence="15 19" key="7">
    <citation type="submission" date="2019-06" db="EMBL/GenBank/DDBJ databases">
        <title>Genome Announcement To Ensure Probiotic Safety of Streptococcus salivarius UBSS01.</title>
        <authorList>
            <person name="Sulthana A."/>
            <person name="Lakshmi S.G."/>
            <person name="Madempudi R.S."/>
        </authorList>
    </citation>
    <scope>NUCLEOTIDE SEQUENCE [LARGE SCALE GENOMIC DNA]</scope>
    <source>
        <strain evidence="15 19">UBSS01</strain>
    </source>
</reference>
<dbReference type="GO" id="GO:0006270">
    <property type="term" value="P:DNA replication initiation"/>
    <property type="evidence" value="ECO:0007669"/>
    <property type="project" value="UniProtKB-ARBA"/>
</dbReference>
<dbReference type="Proteomes" id="UP000439678">
    <property type="component" value="Unassembled WGS sequence"/>
</dbReference>
<dbReference type="GO" id="GO:1990178">
    <property type="term" value="C:HU-DNA complex"/>
    <property type="evidence" value="ECO:0007669"/>
    <property type="project" value="UniProtKB-ARBA"/>
</dbReference>
<comment type="similarity">
    <text evidence="1 5">Belongs to the bacterial histone-like protein family.</text>
</comment>
<dbReference type="Proteomes" id="UP000273998">
    <property type="component" value="Unassembled WGS sequence"/>
</dbReference>
<evidence type="ECO:0000313" key="16">
    <source>
        <dbReference type="Proteomes" id="UP000027855"/>
    </source>
</evidence>
<dbReference type="EMBL" id="VDCW01000003">
    <property type="protein sequence ID" value="TNF68069.1"/>
    <property type="molecule type" value="Genomic_DNA"/>
</dbReference>
<dbReference type="RefSeq" id="WP_002884048.1">
    <property type="nucleotide sequence ID" value="NZ_AP031488.1"/>
</dbReference>
<reference evidence="13 23" key="8">
    <citation type="journal article" date="2020" name="Microbiol. Resour. Announc.">
        <title>Complete Genome Sequence of Streptococcus salivarius DB-B5, a Novel Probiotic Candidate Isolated from the Supragingival Plaque of a Healthy Female Subject.</title>
        <authorList>
            <person name="Fields F.R."/>
            <person name="Li X."/>
            <person name="Navarre W.W."/>
            <person name="Naito M."/>
        </authorList>
    </citation>
    <scope>NUCLEOTIDE SEQUENCE [LARGE SCALE GENOMIC DNA]</scope>
    <source>
        <strain evidence="13 23">DB-B5</strain>
    </source>
</reference>
<evidence type="ECO:0000313" key="21">
    <source>
        <dbReference type="Proteomes" id="UP000422997"/>
    </source>
</evidence>
<evidence type="ECO:0000313" key="22">
    <source>
        <dbReference type="Proteomes" id="UP000439678"/>
    </source>
</evidence>
<dbReference type="EMBL" id="JAQMJT010000001">
    <property type="protein sequence ID" value="MDB8612839.1"/>
    <property type="molecule type" value="Genomic_DNA"/>
</dbReference>
<dbReference type="EMBL" id="JAQMJO010000008">
    <property type="protein sequence ID" value="MDB8606604.1"/>
    <property type="molecule type" value="Genomic_DNA"/>
</dbReference>
<dbReference type="KEGG" id="ssah:HSISS4_00780"/>
<dbReference type="GO" id="GO:1990103">
    <property type="term" value="C:DnaA-HU complex"/>
    <property type="evidence" value="ECO:0007669"/>
    <property type="project" value="UniProtKB-ARBA"/>
</dbReference>
<dbReference type="GO" id="GO:0030527">
    <property type="term" value="F:structural constituent of chromatin"/>
    <property type="evidence" value="ECO:0007669"/>
    <property type="project" value="InterPro"/>
</dbReference>
<evidence type="ECO:0000313" key="23">
    <source>
        <dbReference type="Proteomes" id="UP000516705"/>
    </source>
</evidence>
<reference evidence="14 18" key="4">
    <citation type="submission" date="2018-11" db="EMBL/GenBank/DDBJ databases">
        <title>Species Designations Belie Phenotypic and Genotypic Heterogeneity in Oral Streptococci.</title>
        <authorList>
            <person name="Velsko I."/>
        </authorList>
    </citation>
    <scope>NUCLEOTIDE SEQUENCE [LARGE SCALE GENOMIC DNA]</scope>
    <source>
        <strain evidence="14 18">BCC42</strain>
    </source>
</reference>
<reference evidence="11 20" key="6">
    <citation type="submission" date="2019-06" db="EMBL/GenBank/DDBJ databases">
        <title>Complete genome sequence of Streptococcus salivarius LAB813.</title>
        <authorList>
            <person name="Levesque C.M."/>
            <person name="Gong S.-G."/>
            <person name="Dufour D."/>
            <person name="Barbour A."/>
        </authorList>
    </citation>
    <scope>NUCLEOTIDE SEQUENCE [LARGE SCALE GENOMIC DNA]</scope>
    <source>
        <strain evidence="11 20">LAB813</strain>
    </source>
</reference>
<dbReference type="GO" id="GO:0030261">
    <property type="term" value="P:chromosome condensation"/>
    <property type="evidence" value="ECO:0007669"/>
    <property type="project" value="UniProtKB-KW"/>
</dbReference>
<evidence type="ECO:0000313" key="17">
    <source>
        <dbReference type="Proteomes" id="UP000248776"/>
    </source>
</evidence>
<reference evidence="12 21" key="2">
    <citation type="submission" date="2016-11" db="EMBL/GenBank/DDBJ databases">
        <title>The potential of Streptococcus salivarius to inhibit the production of volatile sulphur compounds in the oral cavity.</title>
        <authorList>
            <person name="Sun L."/>
            <person name="Li Z."/>
            <person name="Jin D."/>
            <person name="Zhao H."/>
        </authorList>
    </citation>
    <scope>NUCLEOTIDE SEQUENCE [LARGE SCALE GENOMIC DNA]</scope>
    <source>
        <strain evidence="12 21">ICDC2</strain>
    </source>
</reference>
<dbReference type="GO" id="GO:0010467">
    <property type="term" value="P:gene expression"/>
    <property type="evidence" value="ECO:0007669"/>
    <property type="project" value="UniProtKB-ARBA"/>
</dbReference>
<dbReference type="EMBL" id="JJMT01000006">
    <property type="protein sequence ID" value="KEO46254.1"/>
    <property type="molecule type" value="Genomic_DNA"/>
</dbReference>
<evidence type="ECO:0000313" key="19">
    <source>
        <dbReference type="Proteomes" id="UP000308186"/>
    </source>
</evidence>
<dbReference type="GO" id="GO:0003677">
    <property type="term" value="F:DNA binding"/>
    <property type="evidence" value="ECO:0007669"/>
    <property type="project" value="UniProtKB-KW"/>
</dbReference>
<organism evidence="6 16">
    <name type="scientific">Streptococcus salivarius</name>
    <dbReference type="NCBI Taxonomy" id="1304"/>
    <lineage>
        <taxon>Bacteria</taxon>
        <taxon>Bacillati</taxon>
        <taxon>Bacillota</taxon>
        <taxon>Bacilli</taxon>
        <taxon>Lactobacillales</taxon>
        <taxon>Streptococcaceae</taxon>
        <taxon>Streptococcus</taxon>
    </lineage>
</organism>
<reference evidence="9 22" key="5">
    <citation type="journal article" date="2019" name="Nat. Med.">
        <title>A library of human gut bacterial isolates paired with longitudinal multiomics data enables mechanistic microbiome research.</title>
        <authorList>
            <person name="Poyet M."/>
            <person name="Groussin M."/>
            <person name="Gibbons S.M."/>
            <person name="Avila-Pacheco J."/>
            <person name="Jiang X."/>
            <person name="Kearney S.M."/>
            <person name="Perrotta A.R."/>
            <person name="Berdy B."/>
            <person name="Zhao S."/>
            <person name="Lieberman T.D."/>
            <person name="Swanson P.K."/>
            <person name="Smith M."/>
            <person name="Roesemann S."/>
            <person name="Alexander J.E."/>
            <person name="Rich S.A."/>
            <person name="Livny J."/>
            <person name="Vlamakis H."/>
            <person name="Clish C."/>
            <person name="Bullock K."/>
            <person name="Deik A."/>
            <person name="Scott J."/>
            <person name="Pierce K.A."/>
            <person name="Xavier R.J."/>
            <person name="Alm E.J."/>
        </authorList>
    </citation>
    <scope>NUCLEOTIDE SEQUENCE [LARGE SCALE GENOMIC DNA]</scope>
    <source>
        <strain evidence="9 22">BIOML-A4</strain>
    </source>
</reference>
<dbReference type="EMBL" id="NSIW01000005">
    <property type="protein sequence ID" value="PZD56693.1"/>
    <property type="molecule type" value="Genomic_DNA"/>
</dbReference>
<dbReference type="Pfam" id="PF00216">
    <property type="entry name" value="Bac_DNA_binding"/>
    <property type="match status" value="1"/>
</dbReference>
<evidence type="ECO:0000256" key="1">
    <source>
        <dbReference type="ARBA" id="ARBA00010529"/>
    </source>
</evidence>
<dbReference type="EMBL" id="CP040804">
    <property type="protein sequence ID" value="QEM32551.1"/>
    <property type="molecule type" value="Genomic_DNA"/>
</dbReference>
<proteinExistence type="inferred from homology"/>
<dbReference type="SMART" id="SM00411">
    <property type="entry name" value="BHL"/>
    <property type="match status" value="1"/>
</dbReference>
<evidence type="ECO:0000313" key="10">
    <source>
        <dbReference type="EMBL" id="PZD56693.1"/>
    </source>
</evidence>
<evidence type="ECO:0000313" key="11">
    <source>
        <dbReference type="EMBL" id="QEM32551.1"/>
    </source>
</evidence>
<evidence type="ECO:0000313" key="14">
    <source>
        <dbReference type="EMBL" id="RSI57060.1"/>
    </source>
</evidence>
<dbReference type="PATRIC" id="fig|1304.173.peg.889"/>
<dbReference type="SUPFAM" id="SSF47729">
    <property type="entry name" value="IHF-like DNA-binding proteins"/>
    <property type="match status" value="1"/>
</dbReference>
<dbReference type="GO" id="GO:0042802">
    <property type="term" value="F:identical protein binding"/>
    <property type="evidence" value="ECO:0007669"/>
    <property type="project" value="UniProtKB-ARBA"/>
</dbReference>
<evidence type="ECO:0000313" key="7">
    <source>
        <dbReference type="EMBL" id="MDB8606604.1"/>
    </source>
</evidence>
<dbReference type="PANTHER" id="PTHR33175:SF3">
    <property type="entry name" value="DNA-BINDING PROTEIN HU-BETA"/>
    <property type="match status" value="1"/>
</dbReference>
<keyword evidence="3" id="KW-0226">DNA condensation</keyword>
<evidence type="ECO:0000256" key="2">
    <source>
        <dbReference type="ARBA" id="ARBA00021922"/>
    </source>
</evidence>
<dbReference type="KEGG" id="strs:SSAL8618_04665"/>
<gene>
    <name evidence="14" type="primary">hup</name>
    <name evidence="12" type="ORF">BSR19_04655</name>
    <name evidence="10" type="ORF">CKU37_03425</name>
    <name evidence="14" type="ORF">D8867_06625</name>
    <name evidence="6" type="ORF">DL07_10145</name>
    <name evidence="15" type="ORF">FBF48_02540</name>
    <name evidence="11" type="ORF">FHI56_06460</name>
    <name evidence="9" type="ORF">GMC65_00065</name>
    <name evidence="13" type="ORF">HRE60_04060</name>
    <name evidence="7" type="ORF">PNU22_08955</name>
    <name evidence="8" type="ORF">PNU26_00260</name>
</gene>
<dbReference type="PROSITE" id="PS00045">
    <property type="entry name" value="HISTONE_LIKE"/>
    <property type="match status" value="1"/>
</dbReference>
<evidence type="ECO:0000256" key="4">
    <source>
        <dbReference type="ARBA" id="ARBA00023125"/>
    </source>
</evidence>
<dbReference type="EMBL" id="CP054153">
    <property type="protein sequence ID" value="QMI50858.1"/>
    <property type="molecule type" value="Genomic_DNA"/>
</dbReference>
<dbReference type="Proteomes" id="UP000422997">
    <property type="component" value="Chromosome"/>
</dbReference>
<dbReference type="InterPro" id="IPR010992">
    <property type="entry name" value="IHF-like_DNA-bd_dom_sf"/>
</dbReference>
<protein>
    <recommendedName>
        <fullName evidence="2">DNA-binding protein HU</fullName>
    </recommendedName>
</protein>
<keyword evidence="4 6" id="KW-0238">DNA-binding</keyword>
<evidence type="ECO:0000313" key="20">
    <source>
        <dbReference type="Proteomes" id="UP000322622"/>
    </source>
</evidence>
<dbReference type="OMA" id="AFSAGKM"/>